<dbReference type="EMBL" id="CAMKVN010005538">
    <property type="protein sequence ID" value="CAI2189001.1"/>
    <property type="molecule type" value="Genomic_DNA"/>
</dbReference>
<evidence type="ECO:0000313" key="1">
    <source>
        <dbReference type="EMBL" id="CAI2189001.1"/>
    </source>
</evidence>
<sequence length="66" mass="7752">MSLRSRRDCQALNKLSETEIKPSHHLLRKMRYSKGLQKGQLLSSYLQDKALLFVEDTLYKDLQKLS</sequence>
<comment type="caution">
    <text evidence="1">The sequence shown here is derived from an EMBL/GenBank/DDBJ whole genome shotgun (WGS) entry which is preliminary data.</text>
</comment>
<dbReference type="Proteomes" id="UP001153678">
    <property type="component" value="Unassembled WGS sequence"/>
</dbReference>
<dbReference type="AlphaFoldDB" id="A0A9W4WV29"/>
<dbReference type="OrthoDB" id="2445505at2759"/>
<name>A0A9W4WV29_9GLOM</name>
<keyword evidence="2" id="KW-1185">Reference proteome</keyword>
<protein>
    <submittedName>
        <fullName evidence="1">14556_t:CDS:1</fullName>
    </submittedName>
</protein>
<organism evidence="1 2">
    <name type="scientific">Funneliformis geosporum</name>
    <dbReference type="NCBI Taxonomy" id="1117311"/>
    <lineage>
        <taxon>Eukaryota</taxon>
        <taxon>Fungi</taxon>
        <taxon>Fungi incertae sedis</taxon>
        <taxon>Mucoromycota</taxon>
        <taxon>Glomeromycotina</taxon>
        <taxon>Glomeromycetes</taxon>
        <taxon>Glomerales</taxon>
        <taxon>Glomeraceae</taxon>
        <taxon>Funneliformis</taxon>
    </lineage>
</organism>
<evidence type="ECO:0000313" key="2">
    <source>
        <dbReference type="Proteomes" id="UP001153678"/>
    </source>
</evidence>
<accession>A0A9W4WV29</accession>
<proteinExistence type="predicted"/>
<gene>
    <name evidence="1" type="ORF">FWILDA_LOCUS13863</name>
</gene>
<reference evidence="1" key="1">
    <citation type="submission" date="2022-08" db="EMBL/GenBank/DDBJ databases">
        <authorList>
            <person name="Kallberg Y."/>
            <person name="Tangrot J."/>
            <person name="Rosling A."/>
        </authorList>
    </citation>
    <scope>NUCLEOTIDE SEQUENCE</scope>
    <source>
        <strain evidence="1">Wild A</strain>
    </source>
</reference>